<organism evidence="1 2">
    <name type="scientific">Streptomyces qinzhouensis</name>
    <dbReference type="NCBI Taxonomy" id="2599401"/>
    <lineage>
        <taxon>Bacteria</taxon>
        <taxon>Bacillati</taxon>
        <taxon>Actinomycetota</taxon>
        <taxon>Actinomycetes</taxon>
        <taxon>Kitasatosporales</taxon>
        <taxon>Streptomycetaceae</taxon>
        <taxon>Streptomyces</taxon>
    </lineage>
</organism>
<dbReference type="RefSeq" id="WP_146480882.1">
    <property type="nucleotide sequence ID" value="NZ_CP042266.1"/>
</dbReference>
<evidence type="ECO:0000313" key="2">
    <source>
        <dbReference type="Proteomes" id="UP000320580"/>
    </source>
</evidence>
<reference evidence="1 2" key="1">
    <citation type="submission" date="2019-07" db="EMBL/GenBank/DDBJ databases">
        <authorList>
            <person name="Zhu P."/>
        </authorList>
    </citation>
    <scope>NUCLEOTIDE SEQUENCE [LARGE SCALE GENOMIC DNA]</scope>
    <source>
        <strain evidence="1 2">SSL-25</strain>
    </source>
</reference>
<dbReference type="OrthoDB" id="3213425at2"/>
<sequence>MSRSRNSRLARVIEESGLTYDAIARAVVHVAASAGDNTLRTSRSTVSYWVSGTPPSPATARYLCEALSRRLGRVLTPYDLGLSGTPSSGPVDIGLTVDSDPVETLGELGRADIERRSFLTASAYSVAGAALPLGTAGEMKARTARALGGGIAGPAEIATVRDMVAMLTAIDGRHGGQYGRNTVVQYLMDDVIRLCRARWQSEALHSQMYSAAGSLAYLAGWKAFDAGEHGLAQRYYLQAFGLAQRSAPLDQAYVLRILAHHGMDNGRPEHVLGLADAALRLSRGTDPATQALFVSCRARALAVSRQGAEALREADRARELAATGEVAEITGWSRNWGSPHSTVDYHRAAINARIGNHSAAEAHYSAARRRWSTASHQRVAALSAASEGHAQLSQGRIEQACATWTGALDAMVGIRSSRTIKAVQAIRSDLAQFRARSARPAAELDDRARAWLRLEGATM</sequence>
<evidence type="ECO:0008006" key="3">
    <source>
        <dbReference type="Google" id="ProtNLM"/>
    </source>
</evidence>
<dbReference type="InterPro" id="IPR011990">
    <property type="entry name" value="TPR-like_helical_dom_sf"/>
</dbReference>
<dbReference type="SUPFAM" id="SSF48452">
    <property type="entry name" value="TPR-like"/>
    <property type="match status" value="1"/>
</dbReference>
<accession>A0A5B8J6W9</accession>
<evidence type="ECO:0000313" key="1">
    <source>
        <dbReference type="EMBL" id="QDY77545.1"/>
    </source>
</evidence>
<protein>
    <recommendedName>
        <fullName evidence="3">Tat pathway signal protein</fullName>
    </recommendedName>
</protein>
<name>A0A5B8J6W9_9ACTN</name>
<gene>
    <name evidence="1" type="ORF">FQU76_14555</name>
</gene>
<dbReference type="Proteomes" id="UP000320580">
    <property type="component" value="Chromosome"/>
</dbReference>
<dbReference type="EMBL" id="CP042266">
    <property type="protein sequence ID" value="QDY77545.1"/>
    <property type="molecule type" value="Genomic_DNA"/>
</dbReference>
<keyword evidence="2" id="KW-1185">Reference proteome</keyword>
<dbReference type="AlphaFoldDB" id="A0A5B8J6W9"/>
<dbReference type="KEGG" id="sqz:FQU76_14555"/>
<proteinExistence type="predicted"/>